<protein>
    <submittedName>
        <fullName evidence="1">S-formylglutathione hydrolase FrmB</fullName>
    </submittedName>
</protein>
<dbReference type="Proteomes" id="UP000763557">
    <property type="component" value="Unassembled WGS sequence"/>
</dbReference>
<dbReference type="RefSeq" id="WP_173140892.1">
    <property type="nucleotide sequence ID" value="NZ_CBCSGW010000066.1"/>
</dbReference>
<sequence length="385" mass="42940">MTVPEVVSRLPLTRRLVEYELYSPALREKTRLRILFPTGYGEDGSARFPVLYLLHGGDDDYRAWTRKGGAAEATRQSPIIVVMPDARNGFYSDWVKPGRHGRTPWETFHIGELVPWIDRTFRTEARRESRALAGLSMGGFGAMSYAARHPDLFSAAASFSGVLDTNVYTFVIGIAARRDGGPPGAIWGDRSTGAVRWRAHNPWDLAVNLRGMTLVVRTRTGLPGPLDDRRRPDPVEAIVFHESLRFHRRLTLLGIDHDWHYGPGTHDWPYWAVDLREALPALHKAFADPQPPPASVTYVSAEPSYRAYGWDVQISRPAMEFSMLSDAGEQGFTFTGGGTAVIRTPGSFEPGRTYPTTLGPHQADSLGRLTFRLQLGKRSTISVRL</sequence>
<dbReference type="PANTHER" id="PTHR48098">
    <property type="entry name" value="ENTEROCHELIN ESTERASE-RELATED"/>
    <property type="match status" value="1"/>
</dbReference>
<keyword evidence="2" id="KW-1185">Reference proteome</keyword>
<dbReference type="SUPFAM" id="SSF53474">
    <property type="entry name" value="alpha/beta-Hydrolases"/>
    <property type="match status" value="1"/>
</dbReference>
<accession>A0ABX2FF97</accession>
<name>A0ABX2FF97_9PSEU</name>
<proteinExistence type="predicted"/>
<dbReference type="InterPro" id="IPR029058">
    <property type="entry name" value="AB_hydrolase_fold"/>
</dbReference>
<dbReference type="Pfam" id="PF00756">
    <property type="entry name" value="Esterase"/>
    <property type="match status" value="1"/>
</dbReference>
<dbReference type="GO" id="GO:0016787">
    <property type="term" value="F:hydrolase activity"/>
    <property type="evidence" value="ECO:0007669"/>
    <property type="project" value="UniProtKB-KW"/>
</dbReference>
<dbReference type="EMBL" id="JAAATY010000033">
    <property type="protein sequence ID" value="NRN70045.1"/>
    <property type="molecule type" value="Genomic_DNA"/>
</dbReference>
<dbReference type="PANTHER" id="PTHR48098:SF1">
    <property type="entry name" value="DIACYLGLYCEROL ACYLTRANSFERASE_MYCOLYLTRANSFERASE AG85A"/>
    <property type="match status" value="1"/>
</dbReference>
<dbReference type="Gene3D" id="3.40.50.1820">
    <property type="entry name" value="alpha/beta hydrolase"/>
    <property type="match status" value="1"/>
</dbReference>
<evidence type="ECO:0000313" key="1">
    <source>
        <dbReference type="EMBL" id="NRN70045.1"/>
    </source>
</evidence>
<comment type="caution">
    <text evidence="1">The sequence shown here is derived from an EMBL/GenBank/DDBJ whole genome shotgun (WGS) entry which is preliminary data.</text>
</comment>
<evidence type="ECO:0000313" key="2">
    <source>
        <dbReference type="Proteomes" id="UP000763557"/>
    </source>
</evidence>
<reference evidence="1 2" key="1">
    <citation type="submission" date="2020-01" db="EMBL/GenBank/DDBJ databases">
        <title>Kibdelosporangium persica a novel Actinomycetes from a hot desert in Iran.</title>
        <authorList>
            <person name="Safaei N."/>
            <person name="Zaburannyi N."/>
            <person name="Mueller R."/>
            <person name="Wink J."/>
        </authorList>
    </citation>
    <scope>NUCLEOTIDE SEQUENCE [LARGE SCALE GENOMIC DNA]</scope>
    <source>
        <strain evidence="1 2">4NS15</strain>
    </source>
</reference>
<organism evidence="1 2">
    <name type="scientific">Kibdelosporangium persicum</name>
    <dbReference type="NCBI Taxonomy" id="2698649"/>
    <lineage>
        <taxon>Bacteria</taxon>
        <taxon>Bacillati</taxon>
        <taxon>Actinomycetota</taxon>
        <taxon>Actinomycetes</taxon>
        <taxon>Pseudonocardiales</taxon>
        <taxon>Pseudonocardiaceae</taxon>
        <taxon>Kibdelosporangium</taxon>
    </lineage>
</organism>
<dbReference type="InterPro" id="IPR000801">
    <property type="entry name" value="Esterase-like"/>
</dbReference>
<gene>
    <name evidence="1" type="ORF">GC106_73070</name>
</gene>
<dbReference type="InterPro" id="IPR050583">
    <property type="entry name" value="Mycobacterial_A85_antigen"/>
</dbReference>
<keyword evidence="1" id="KW-0378">Hydrolase</keyword>